<dbReference type="STRING" id="363754.RHSP_68359"/>
<keyword evidence="3 5" id="KW-0808">Transferase</keyword>
<organism evidence="5 6">
    <name type="scientific">Rhizobium freirei PRF 81</name>
    <dbReference type="NCBI Taxonomy" id="363754"/>
    <lineage>
        <taxon>Bacteria</taxon>
        <taxon>Pseudomonadati</taxon>
        <taxon>Pseudomonadota</taxon>
        <taxon>Alphaproteobacteria</taxon>
        <taxon>Hyphomicrobiales</taxon>
        <taxon>Rhizobiaceae</taxon>
        <taxon>Rhizobium/Agrobacterium group</taxon>
        <taxon>Rhizobium</taxon>
    </lineage>
</organism>
<dbReference type="RefSeq" id="WP_004126724.1">
    <property type="nucleotide sequence ID" value="NZ_AQHN01000088.1"/>
</dbReference>
<dbReference type="GO" id="GO:0008168">
    <property type="term" value="F:methyltransferase activity"/>
    <property type="evidence" value="ECO:0007669"/>
    <property type="project" value="UniProtKB-KW"/>
</dbReference>
<dbReference type="Pfam" id="PF06253">
    <property type="entry name" value="MTTB"/>
    <property type="match status" value="1"/>
</dbReference>
<sequence length="171" mass="19165">MNEQAVQTRAGGRDARHTLRNAPDFAMPPALHRKLAVTGLMDEEHVAKFDNASKSILEGVGAVFRDPIALEDRKRAGADVRGERIHLDRALVRQLISTIPSGWTYRARNPEKSLPFGGKNSIFVSMTGARCNMPRDLSTITRSSKLDEALRDYVERRQREISVVDELNTHC</sequence>
<dbReference type="InterPro" id="IPR010426">
    <property type="entry name" value="MTTB_MeTrfase"/>
</dbReference>
<evidence type="ECO:0000313" key="6">
    <source>
        <dbReference type="Proteomes" id="UP000012429"/>
    </source>
</evidence>
<evidence type="ECO:0000256" key="1">
    <source>
        <dbReference type="ARBA" id="ARBA00007137"/>
    </source>
</evidence>
<evidence type="ECO:0000256" key="4">
    <source>
        <dbReference type="SAM" id="MobiDB-lite"/>
    </source>
</evidence>
<protein>
    <submittedName>
        <fullName evidence="5">Trimethylamine methyltransferase family protein</fullName>
    </submittedName>
</protein>
<name>N6UVE6_9HYPH</name>
<dbReference type="GO" id="GO:0032259">
    <property type="term" value="P:methylation"/>
    <property type="evidence" value="ECO:0007669"/>
    <property type="project" value="UniProtKB-KW"/>
</dbReference>
<comment type="similarity">
    <text evidence="1">Belongs to the trimethylamine methyltransferase family.</text>
</comment>
<dbReference type="Gene3D" id="3.20.20.480">
    <property type="entry name" value="Trimethylamine methyltransferase-like"/>
    <property type="match status" value="1"/>
</dbReference>
<evidence type="ECO:0000256" key="2">
    <source>
        <dbReference type="ARBA" id="ARBA00022603"/>
    </source>
</evidence>
<dbReference type="GO" id="GO:0015948">
    <property type="term" value="P:methanogenesis"/>
    <property type="evidence" value="ECO:0007669"/>
    <property type="project" value="InterPro"/>
</dbReference>
<accession>N6UVE6</accession>
<keyword evidence="6" id="KW-1185">Reference proteome</keyword>
<evidence type="ECO:0000256" key="3">
    <source>
        <dbReference type="ARBA" id="ARBA00022679"/>
    </source>
</evidence>
<gene>
    <name evidence="5" type="ORF">RHSP_68359</name>
</gene>
<dbReference type="OrthoDB" id="5713681at2"/>
<dbReference type="EMBL" id="AQHN01000088">
    <property type="protein sequence ID" value="ENN84731.1"/>
    <property type="molecule type" value="Genomic_DNA"/>
</dbReference>
<evidence type="ECO:0000313" key="5">
    <source>
        <dbReference type="EMBL" id="ENN84731.1"/>
    </source>
</evidence>
<dbReference type="Proteomes" id="UP000012429">
    <property type="component" value="Unassembled WGS sequence"/>
</dbReference>
<dbReference type="AlphaFoldDB" id="N6UVE6"/>
<comment type="caution">
    <text evidence="5">The sequence shown here is derived from an EMBL/GenBank/DDBJ whole genome shotgun (WGS) entry which is preliminary data.</text>
</comment>
<keyword evidence="2 5" id="KW-0489">Methyltransferase</keyword>
<dbReference type="InterPro" id="IPR038601">
    <property type="entry name" value="MttB-like_sf"/>
</dbReference>
<feature type="region of interest" description="Disordered" evidence="4">
    <location>
        <begin position="1"/>
        <end position="24"/>
    </location>
</feature>
<proteinExistence type="inferred from homology"/>
<dbReference type="PATRIC" id="fig|363754.4.peg.5890"/>
<reference evidence="5 6" key="1">
    <citation type="journal article" date="2012" name="BMC Genomics">
        <title>Genomic basis of broad host range and environmental adaptability of Rhizobium tropici CIAT 899 and Rhizobium sp. PRF 81 which are used in inoculants for common bean (Phaseolus vulgaris L.).</title>
        <authorList>
            <person name="Ormeno-Orrillo E."/>
            <person name="Menna P."/>
            <person name="Almeida L.G."/>
            <person name="Ollero F.J."/>
            <person name="Nicolas M.F."/>
            <person name="Pains Rodrigues E."/>
            <person name="Shigueyoshi Nakatani A."/>
            <person name="Silva Batista J.S."/>
            <person name="Oliveira Chueire L.M."/>
            <person name="Souza R.C."/>
            <person name="Ribeiro Vasconcelos A.T."/>
            <person name="Megias M."/>
            <person name="Hungria M."/>
            <person name="Martinez-Romero E."/>
        </authorList>
    </citation>
    <scope>NUCLEOTIDE SEQUENCE [LARGE SCALE GENOMIC DNA]</scope>
    <source>
        <strain evidence="5 6">PRF 81</strain>
    </source>
</reference>